<dbReference type="InterPro" id="IPR036259">
    <property type="entry name" value="MFS_trans_sf"/>
</dbReference>
<protein>
    <submittedName>
        <fullName evidence="2">Major facilitator superfamily MFS_1</fullName>
    </submittedName>
</protein>
<reference evidence="2 3" key="1">
    <citation type="journal article" date="2012" name="J. Bacteriol.">
        <title>Complete genome sequence of phototrophic betaproteobacterium Rubrivivax gelatinosus IL144.</title>
        <authorList>
            <person name="Nagashima S."/>
            <person name="Kamimura A."/>
            <person name="Shimizu T."/>
            <person name="Nakamura-isaki S."/>
            <person name="Aono E."/>
            <person name="Sakamoto K."/>
            <person name="Ichikawa N."/>
            <person name="Nakazawa H."/>
            <person name="Sekine M."/>
            <person name="Yamazaki S."/>
            <person name="Fujita N."/>
            <person name="Shimada K."/>
            <person name="Hanada S."/>
            <person name="Nagashima K.V.P."/>
        </authorList>
    </citation>
    <scope>NUCLEOTIDE SEQUENCE [LARGE SCALE GENOMIC DNA]</scope>
    <source>
        <strain evidence="3">NBRC 100245 / IL144</strain>
    </source>
</reference>
<feature type="transmembrane region" description="Helical" evidence="1">
    <location>
        <begin position="49"/>
        <end position="72"/>
    </location>
</feature>
<dbReference type="Gene3D" id="1.20.1250.20">
    <property type="entry name" value="MFS general substrate transporter like domains"/>
    <property type="match status" value="1"/>
</dbReference>
<dbReference type="AlphaFoldDB" id="I0HN82"/>
<dbReference type="STRING" id="983917.RGE_11280"/>
<evidence type="ECO:0000256" key="1">
    <source>
        <dbReference type="SAM" id="Phobius"/>
    </source>
</evidence>
<feature type="transmembrane region" description="Helical" evidence="1">
    <location>
        <begin position="165"/>
        <end position="185"/>
    </location>
</feature>
<evidence type="ECO:0000313" key="3">
    <source>
        <dbReference type="Proteomes" id="UP000007883"/>
    </source>
</evidence>
<feature type="transmembrane region" description="Helical" evidence="1">
    <location>
        <begin position="12"/>
        <end position="37"/>
    </location>
</feature>
<feature type="transmembrane region" description="Helical" evidence="1">
    <location>
        <begin position="357"/>
        <end position="379"/>
    </location>
</feature>
<name>I0HN82_RUBGI</name>
<dbReference type="RefSeq" id="WP_014427340.1">
    <property type="nucleotide sequence ID" value="NC_017075.1"/>
</dbReference>
<feature type="transmembrane region" description="Helical" evidence="1">
    <location>
        <begin position="139"/>
        <end position="159"/>
    </location>
</feature>
<proteinExistence type="predicted"/>
<dbReference type="PATRIC" id="fig|983917.3.peg.1105"/>
<sequence length="390" mass="39256">MDGERRRHELSAAEVAAALAVGSVALLVLGLMPILLGELLSARRLSLEGLGIVAMAEIVSLGLGVLLGDLLLPLTRLRLVTVVAAAVAGGLDLGTLQASGDAGFALLRAGAGLAEGALVWATTAVIVRCPNPDRDAGIFFVMQTAAQALLGFTLARSVIPAHGWQGAYVVLAALVVVPMFAAAALPRALAPLASAAHTGFRWTAHTALPLLAIFLQMATLSSLWSYVEPLGQQAGFSGPQVQTLIAAALVVQMAGGLSGSALVRHLAPAPTLLAASALLGLVALGVSGTGGGASLAFALLCTAFAFTWLFMTPYQTGLAFVADGSGRVASLAPVAQLLGVAAGPLAASLLVDGDEVAAVPWVSAGCAAAAVLVLAAIVARHPRDRVFTQV</sequence>
<gene>
    <name evidence="2" type="ordered locus">RGE_11280</name>
</gene>
<evidence type="ECO:0000313" key="2">
    <source>
        <dbReference type="EMBL" id="BAL94469.1"/>
    </source>
</evidence>
<keyword evidence="1" id="KW-1133">Transmembrane helix</keyword>
<keyword evidence="3" id="KW-1185">Reference proteome</keyword>
<feature type="transmembrane region" description="Helical" evidence="1">
    <location>
        <begin position="105"/>
        <end position="127"/>
    </location>
</feature>
<dbReference type="KEGG" id="rge:RGE_11280"/>
<feature type="transmembrane region" description="Helical" evidence="1">
    <location>
        <begin position="293"/>
        <end position="311"/>
    </location>
</feature>
<keyword evidence="1" id="KW-0472">Membrane</keyword>
<dbReference type="Proteomes" id="UP000007883">
    <property type="component" value="Chromosome"/>
</dbReference>
<accession>I0HN82</accession>
<feature type="transmembrane region" description="Helical" evidence="1">
    <location>
        <begin position="206"/>
        <end position="224"/>
    </location>
</feature>
<keyword evidence="1" id="KW-0812">Transmembrane</keyword>
<feature type="transmembrane region" description="Helical" evidence="1">
    <location>
        <begin position="244"/>
        <end position="263"/>
    </location>
</feature>
<feature type="transmembrane region" description="Helical" evidence="1">
    <location>
        <begin position="270"/>
        <end position="287"/>
    </location>
</feature>
<dbReference type="EMBL" id="AP012320">
    <property type="protein sequence ID" value="BAL94469.1"/>
    <property type="molecule type" value="Genomic_DNA"/>
</dbReference>
<dbReference type="eggNOG" id="COG2814">
    <property type="taxonomic scope" value="Bacteria"/>
</dbReference>
<dbReference type="HOGENOM" id="CLU_055772_0_0_4"/>
<organism evidence="2 3">
    <name type="scientific">Rubrivivax gelatinosus (strain NBRC 100245 / IL144)</name>
    <dbReference type="NCBI Taxonomy" id="983917"/>
    <lineage>
        <taxon>Bacteria</taxon>
        <taxon>Pseudomonadati</taxon>
        <taxon>Pseudomonadota</taxon>
        <taxon>Betaproteobacteria</taxon>
        <taxon>Burkholderiales</taxon>
        <taxon>Sphaerotilaceae</taxon>
        <taxon>Rubrivivax</taxon>
    </lineage>
</organism>
<dbReference type="SUPFAM" id="SSF103473">
    <property type="entry name" value="MFS general substrate transporter"/>
    <property type="match status" value="1"/>
</dbReference>